<proteinExistence type="predicted"/>
<comment type="caution">
    <text evidence="1">The sequence shown here is derived from an EMBL/GenBank/DDBJ whole genome shotgun (WGS) entry which is preliminary data.</text>
</comment>
<organism evidence="1 2">
    <name type="scientific">Prymnesium parvum</name>
    <name type="common">Toxic golden alga</name>
    <dbReference type="NCBI Taxonomy" id="97485"/>
    <lineage>
        <taxon>Eukaryota</taxon>
        <taxon>Haptista</taxon>
        <taxon>Haptophyta</taxon>
        <taxon>Prymnesiophyceae</taxon>
        <taxon>Prymnesiales</taxon>
        <taxon>Prymnesiaceae</taxon>
        <taxon>Prymnesium</taxon>
    </lineage>
</organism>
<reference evidence="1 2" key="1">
    <citation type="journal article" date="2024" name="Science">
        <title>Giant polyketide synthase enzymes in the biosynthesis of giant marine polyether toxins.</title>
        <authorList>
            <person name="Fallon T.R."/>
            <person name="Shende V.V."/>
            <person name="Wierzbicki I.H."/>
            <person name="Pendleton A.L."/>
            <person name="Watervoot N.F."/>
            <person name="Auber R.P."/>
            <person name="Gonzalez D.J."/>
            <person name="Wisecaver J.H."/>
            <person name="Moore B.S."/>
        </authorList>
    </citation>
    <scope>NUCLEOTIDE SEQUENCE [LARGE SCALE GENOMIC DNA]</scope>
    <source>
        <strain evidence="1 2">12B1</strain>
    </source>
</reference>
<sequence length="125" mass="13454">MGDGREVMRCRVPCKKKRHTAEHIGELSDAAWASSGLRHPVEDIFVRVSDNGANMIKGWSEGFQSPCLDHTLELSVKQYTDSDGIEATICKGRGIVGYFNSSVAGSGEEVCGLAACQRTASLPPI</sequence>
<evidence type="ECO:0000313" key="1">
    <source>
        <dbReference type="EMBL" id="KAL1527009.1"/>
    </source>
</evidence>
<dbReference type="AlphaFoldDB" id="A0AB34JXH7"/>
<gene>
    <name evidence="1" type="ORF">AB1Y20_015697</name>
</gene>
<dbReference type="Proteomes" id="UP001515480">
    <property type="component" value="Unassembled WGS sequence"/>
</dbReference>
<name>A0AB34JXH7_PRYPA</name>
<protein>
    <submittedName>
        <fullName evidence="1">Uncharacterized protein</fullName>
    </submittedName>
</protein>
<accession>A0AB34JXH7</accession>
<keyword evidence="2" id="KW-1185">Reference proteome</keyword>
<evidence type="ECO:0000313" key="2">
    <source>
        <dbReference type="Proteomes" id="UP001515480"/>
    </source>
</evidence>
<dbReference type="EMBL" id="JBGBPQ010000003">
    <property type="protein sequence ID" value="KAL1527009.1"/>
    <property type="molecule type" value="Genomic_DNA"/>
</dbReference>